<accession>A0A1I0EX90</accession>
<dbReference type="PROSITE" id="PS51257">
    <property type="entry name" value="PROKAR_LIPOPROTEIN"/>
    <property type="match status" value="1"/>
</dbReference>
<sequence length="60" mass="6267">MIRLSLLAATVVLTMAACGKPNQALPEQEKQNYSKIMSQESSTPDQPAVGSDTSSGEAGK</sequence>
<dbReference type="AlphaFoldDB" id="A0A1I0EX90"/>
<evidence type="ECO:0000313" key="3">
    <source>
        <dbReference type="Proteomes" id="UP000183339"/>
    </source>
</evidence>
<evidence type="ECO:0000313" key="2">
    <source>
        <dbReference type="EMBL" id="SET50254.1"/>
    </source>
</evidence>
<reference evidence="2 3" key="1">
    <citation type="submission" date="2016-10" db="EMBL/GenBank/DDBJ databases">
        <authorList>
            <person name="de Groot N.N."/>
        </authorList>
    </citation>
    <scope>NUCLEOTIDE SEQUENCE [LARGE SCALE GENOMIC DNA]</scope>
    <source>
        <strain evidence="2 3">Nl7</strain>
    </source>
</reference>
<gene>
    <name evidence="2" type="ORF">SAMN05216412_107130</name>
</gene>
<evidence type="ECO:0008006" key="4">
    <source>
        <dbReference type="Google" id="ProtNLM"/>
    </source>
</evidence>
<protein>
    <recommendedName>
        <fullName evidence="4">Lipoprotein</fullName>
    </recommendedName>
</protein>
<dbReference type="EMBL" id="FOHI01000007">
    <property type="protein sequence ID" value="SET50254.1"/>
    <property type="molecule type" value="Genomic_DNA"/>
</dbReference>
<dbReference type="OrthoDB" id="8566651at2"/>
<dbReference type="Proteomes" id="UP000183339">
    <property type="component" value="Unassembled WGS sequence"/>
</dbReference>
<proteinExistence type="predicted"/>
<feature type="compositionally biased region" description="Polar residues" evidence="1">
    <location>
        <begin position="33"/>
        <end position="60"/>
    </location>
</feature>
<dbReference type="RefSeq" id="WP_074708704.1">
    <property type="nucleotide sequence ID" value="NZ_FOHI01000007.1"/>
</dbReference>
<name>A0A1I0EX90_9PROT</name>
<feature type="region of interest" description="Disordered" evidence="1">
    <location>
        <begin position="25"/>
        <end position="60"/>
    </location>
</feature>
<organism evidence="2 3">
    <name type="scientific">Nitrosospira multiformis</name>
    <dbReference type="NCBI Taxonomy" id="1231"/>
    <lineage>
        <taxon>Bacteria</taxon>
        <taxon>Pseudomonadati</taxon>
        <taxon>Pseudomonadota</taxon>
        <taxon>Betaproteobacteria</taxon>
        <taxon>Nitrosomonadales</taxon>
        <taxon>Nitrosomonadaceae</taxon>
        <taxon>Nitrosospira</taxon>
    </lineage>
</organism>
<evidence type="ECO:0000256" key="1">
    <source>
        <dbReference type="SAM" id="MobiDB-lite"/>
    </source>
</evidence>